<dbReference type="Gene3D" id="1.10.340.30">
    <property type="entry name" value="Hypothetical protein, domain 2"/>
    <property type="match status" value="1"/>
</dbReference>
<accession>A0A2S3WDP3</accession>
<evidence type="ECO:0008006" key="3">
    <source>
        <dbReference type="Google" id="ProtNLM"/>
    </source>
</evidence>
<evidence type="ECO:0000313" key="2">
    <source>
        <dbReference type="Proteomes" id="UP000237194"/>
    </source>
</evidence>
<proteinExistence type="predicted"/>
<protein>
    <recommendedName>
        <fullName evidence="3">DNA methylase</fullName>
    </recommendedName>
</protein>
<dbReference type="EMBL" id="MIND01000018">
    <property type="protein sequence ID" value="POF89052.1"/>
    <property type="molecule type" value="Genomic_DNA"/>
</dbReference>
<dbReference type="AlphaFoldDB" id="A0A2S3WDP3"/>
<dbReference type="Proteomes" id="UP000237194">
    <property type="component" value="Unassembled WGS sequence"/>
</dbReference>
<evidence type="ECO:0000313" key="1">
    <source>
        <dbReference type="EMBL" id="POF89052.1"/>
    </source>
</evidence>
<dbReference type="GO" id="GO:0006281">
    <property type="term" value="P:DNA repair"/>
    <property type="evidence" value="ECO:0007669"/>
    <property type="project" value="InterPro"/>
</dbReference>
<comment type="caution">
    <text evidence="1">The sequence shown here is derived from an EMBL/GenBank/DDBJ whole genome shotgun (WGS) entry which is preliminary data.</text>
</comment>
<dbReference type="GO" id="GO:0003824">
    <property type="term" value="F:catalytic activity"/>
    <property type="evidence" value="ECO:0007669"/>
    <property type="project" value="InterPro"/>
</dbReference>
<dbReference type="RefSeq" id="WP_103437136.1">
    <property type="nucleotide sequence ID" value="NZ_MIND01000018.1"/>
</dbReference>
<dbReference type="InterPro" id="IPR011257">
    <property type="entry name" value="DNA_glycosylase"/>
</dbReference>
<reference evidence="1 2" key="1">
    <citation type="submission" date="2016-08" db="EMBL/GenBank/DDBJ databases">
        <authorList>
            <person name="Seilhamer J.J."/>
        </authorList>
    </citation>
    <scope>NUCLEOTIDE SEQUENCE [LARGE SCALE GENOMIC DNA]</scope>
    <source>
        <strain evidence="1 2">KT-27</strain>
    </source>
</reference>
<organism evidence="1 2">
    <name type="scientific">Pseudomonas putida</name>
    <name type="common">Arthrobacter siderocapsulatus</name>
    <dbReference type="NCBI Taxonomy" id="303"/>
    <lineage>
        <taxon>Bacteria</taxon>
        <taxon>Pseudomonadati</taxon>
        <taxon>Pseudomonadota</taxon>
        <taxon>Gammaproteobacteria</taxon>
        <taxon>Pseudomonadales</taxon>
        <taxon>Pseudomonadaceae</taxon>
        <taxon>Pseudomonas</taxon>
    </lineage>
</organism>
<dbReference type="SUPFAM" id="SSF48150">
    <property type="entry name" value="DNA-glycosylase"/>
    <property type="match status" value="1"/>
</dbReference>
<sequence>MEVSASSLGIDLSHDSAGWYKWLLACFLVGKRIRSSVALAAYHALVVGIGLDTSAKLASCPHRTLVRQLGSAGYARYDESTARRLHALGGRLQSEMANYLDLNVKVDAARLSQWLLSFDGIGPKTLEIFMRELHSAQR</sequence>
<reference evidence="1 2" key="2">
    <citation type="submission" date="2018-03" db="EMBL/GenBank/DDBJ databases">
        <title>Draft genome of Pseudomonas putida strain KT-27.</title>
        <authorList>
            <person name="Yoshizawa S."/>
            <person name="Khan N.H."/>
            <person name="Nishimura M."/>
            <person name="Chiura H.X."/>
            <person name="Ogura Y."/>
            <person name="Hayashi T."/>
            <person name="Kogure K."/>
        </authorList>
    </citation>
    <scope>NUCLEOTIDE SEQUENCE [LARGE SCALE GENOMIC DNA]</scope>
    <source>
        <strain evidence="1 2">KT-27</strain>
    </source>
</reference>
<name>A0A2S3WDP3_PSEPU</name>
<gene>
    <name evidence="1" type="ORF">BGP80_14180</name>
</gene>